<protein>
    <submittedName>
        <fullName evidence="2">Uncharacterized protein</fullName>
    </submittedName>
</protein>
<evidence type="ECO:0000256" key="1">
    <source>
        <dbReference type="SAM" id="Coils"/>
    </source>
</evidence>
<dbReference type="EMBL" id="MPUH01000307">
    <property type="protein sequence ID" value="OMJ83348.1"/>
    <property type="molecule type" value="Genomic_DNA"/>
</dbReference>
<proteinExistence type="predicted"/>
<keyword evidence="1" id="KW-0175">Coiled coil</keyword>
<feature type="coiled-coil region" evidence="1">
    <location>
        <begin position="187"/>
        <end position="238"/>
    </location>
</feature>
<comment type="caution">
    <text evidence="2">The sequence shown here is derived from an EMBL/GenBank/DDBJ whole genome shotgun (WGS) entry which is preliminary data.</text>
</comment>
<organism evidence="2 3">
    <name type="scientific">Stentor coeruleus</name>
    <dbReference type="NCBI Taxonomy" id="5963"/>
    <lineage>
        <taxon>Eukaryota</taxon>
        <taxon>Sar</taxon>
        <taxon>Alveolata</taxon>
        <taxon>Ciliophora</taxon>
        <taxon>Postciliodesmatophora</taxon>
        <taxon>Heterotrichea</taxon>
        <taxon>Heterotrichida</taxon>
        <taxon>Stentoridae</taxon>
        <taxon>Stentor</taxon>
    </lineage>
</organism>
<sequence>MANIFLPGLDLNMSDIPEWDSVGSDSDIESNDYLNLKLQNENIEIFAVDYKAAIAESYDLQPKKEDRSYDNIKSVKNASKTLLKYRHSHEPPNTQKEYPVKEIKRTSLGNDERTSIVILSHETSQEKHEENVLSKKISNKIVAFNKETESLLEENALKFKTSIEKAVAQRKAELANKYQEACDMYRLEEENEKSKKLNQMYTKIEQIPNLFDTILYKLEEKNTEIDLATQKNHFLTEKTLKAREEYINLLQERVNTQRRLNKLSKFSQEKHERDLKKHFESRISNQKKAQDNFFLYQNLITKELEASIKNSQNLINETSHKINILHRENDEKKKKHREKIIEMTEKLNKINDSYDILLLAHKPLRENNIILKKKKEELDNEVGDRLLEFENKKNCVECLEKALEMEGNEVFKMRSEVKGQERANKEIYDCNKSFEKEVFYKFRSLDDCRNKVRLDLERTDIFEFEVNSELEKARNELAEAEFQVSYFNRLLDQNLYENE</sequence>
<gene>
    <name evidence="2" type="ORF">SteCoe_15749</name>
</gene>
<feature type="coiled-coil region" evidence="1">
    <location>
        <begin position="315"/>
        <end position="353"/>
    </location>
</feature>
<accession>A0A1R2C2V0</accession>
<evidence type="ECO:0000313" key="3">
    <source>
        <dbReference type="Proteomes" id="UP000187209"/>
    </source>
</evidence>
<dbReference type="Proteomes" id="UP000187209">
    <property type="component" value="Unassembled WGS sequence"/>
</dbReference>
<evidence type="ECO:0000313" key="2">
    <source>
        <dbReference type="EMBL" id="OMJ83348.1"/>
    </source>
</evidence>
<keyword evidence="3" id="KW-1185">Reference proteome</keyword>
<name>A0A1R2C2V0_9CILI</name>
<reference evidence="2 3" key="1">
    <citation type="submission" date="2016-11" db="EMBL/GenBank/DDBJ databases">
        <title>The macronuclear genome of Stentor coeruleus: a giant cell with tiny introns.</title>
        <authorList>
            <person name="Slabodnick M."/>
            <person name="Ruby J.G."/>
            <person name="Reiff S.B."/>
            <person name="Swart E.C."/>
            <person name="Gosai S."/>
            <person name="Prabakaran S."/>
            <person name="Witkowska E."/>
            <person name="Larue G.E."/>
            <person name="Fisher S."/>
            <person name="Freeman R.M."/>
            <person name="Gunawardena J."/>
            <person name="Chu W."/>
            <person name="Stover N.A."/>
            <person name="Gregory B.D."/>
            <person name="Nowacki M."/>
            <person name="Derisi J."/>
            <person name="Roy S.W."/>
            <person name="Marshall W.F."/>
            <person name="Sood P."/>
        </authorList>
    </citation>
    <scope>NUCLEOTIDE SEQUENCE [LARGE SCALE GENOMIC DNA]</scope>
    <source>
        <strain evidence="2">WM001</strain>
    </source>
</reference>
<dbReference type="AlphaFoldDB" id="A0A1R2C2V0"/>